<gene>
    <name evidence="2" type="ORF">AC578_8115</name>
</gene>
<protein>
    <submittedName>
        <fullName evidence="2">Uncharacterized protein</fullName>
    </submittedName>
</protein>
<proteinExistence type="predicted"/>
<name>A0A139H0M3_9PEZI</name>
<sequence>MDDGRGYASSSGTTVSRREPALRKPVSTLRPLHGVELDDEDNEDDASVEENEAIAGSENEEDMKTI</sequence>
<evidence type="ECO:0000313" key="2">
    <source>
        <dbReference type="EMBL" id="KXS95974.1"/>
    </source>
</evidence>
<accession>A0A139H0M3</accession>
<feature type="compositionally biased region" description="Acidic residues" evidence="1">
    <location>
        <begin position="37"/>
        <end position="52"/>
    </location>
</feature>
<feature type="region of interest" description="Disordered" evidence="1">
    <location>
        <begin position="1"/>
        <end position="66"/>
    </location>
</feature>
<organism evidence="2 3">
    <name type="scientific">Pseudocercospora eumusae</name>
    <dbReference type="NCBI Taxonomy" id="321146"/>
    <lineage>
        <taxon>Eukaryota</taxon>
        <taxon>Fungi</taxon>
        <taxon>Dikarya</taxon>
        <taxon>Ascomycota</taxon>
        <taxon>Pezizomycotina</taxon>
        <taxon>Dothideomycetes</taxon>
        <taxon>Dothideomycetidae</taxon>
        <taxon>Mycosphaerellales</taxon>
        <taxon>Mycosphaerellaceae</taxon>
        <taxon>Pseudocercospora</taxon>
    </lineage>
</organism>
<dbReference type="EMBL" id="LFZN01000191">
    <property type="protein sequence ID" value="KXS95974.1"/>
    <property type="molecule type" value="Genomic_DNA"/>
</dbReference>
<evidence type="ECO:0000256" key="1">
    <source>
        <dbReference type="SAM" id="MobiDB-lite"/>
    </source>
</evidence>
<reference evidence="2 3" key="1">
    <citation type="submission" date="2015-07" db="EMBL/GenBank/DDBJ databases">
        <title>Comparative genomics of the Sigatoka disease complex on banana suggests a link between parallel evolutionary changes in Pseudocercospora fijiensis and Pseudocercospora eumusae and increased virulence on the banana host.</title>
        <authorList>
            <person name="Chang T.-C."/>
            <person name="Salvucci A."/>
            <person name="Crous P.W."/>
            <person name="Stergiopoulos I."/>
        </authorList>
    </citation>
    <scope>NUCLEOTIDE SEQUENCE [LARGE SCALE GENOMIC DNA]</scope>
    <source>
        <strain evidence="2 3">CBS 114824</strain>
    </source>
</reference>
<dbReference type="Proteomes" id="UP000070133">
    <property type="component" value="Unassembled WGS sequence"/>
</dbReference>
<keyword evidence="3" id="KW-1185">Reference proteome</keyword>
<evidence type="ECO:0000313" key="3">
    <source>
        <dbReference type="Proteomes" id="UP000070133"/>
    </source>
</evidence>
<dbReference type="AlphaFoldDB" id="A0A139H0M3"/>
<comment type="caution">
    <text evidence="2">The sequence shown here is derived from an EMBL/GenBank/DDBJ whole genome shotgun (WGS) entry which is preliminary data.</text>
</comment>